<evidence type="ECO:0000313" key="2">
    <source>
        <dbReference type="EMBL" id="KIM45832.1"/>
    </source>
</evidence>
<proteinExistence type="predicted"/>
<feature type="transmembrane region" description="Helical" evidence="1">
    <location>
        <begin position="59"/>
        <end position="84"/>
    </location>
</feature>
<dbReference type="EMBL" id="KN831771">
    <property type="protein sequence ID" value="KIM45832.1"/>
    <property type="molecule type" value="Genomic_DNA"/>
</dbReference>
<dbReference type="HOGENOM" id="CLU_885828_0_0_1"/>
<keyword evidence="1" id="KW-1133">Transmembrane helix</keyword>
<feature type="transmembrane region" description="Helical" evidence="1">
    <location>
        <begin position="12"/>
        <end position="39"/>
    </location>
</feature>
<reference evidence="3" key="2">
    <citation type="submission" date="2015-01" db="EMBL/GenBank/DDBJ databases">
        <title>Evolutionary Origins and Diversification of the Mycorrhizal Mutualists.</title>
        <authorList>
            <consortium name="DOE Joint Genome Institute"/>
            <consortium name="Mycorrhizal Genomics Consortium"/>
            <person name="Kohler A."/>
            <person name="Kuo A."/>
            <person name="Nagy L.G."/>
            <person name="Floudas D."/>
            <person name="Copeland A."/>
            <person name="Barry K.W."/>
            <person name="Cichocki N."/>
            <person name="Veneault-Fourrey C."/>
            <person name="LaButti K."/>
            <person name="Lindquist E.A."/>
            <person name="Lipzen A."/>
            <person name="Lundell T."/>
            <person name="Morin E."/>
            <person name="Murat C."/>
            <person name="Riley R."/>
            <person name="Ohm R."/>
            <person name="Sun H."/>
            <person name="Tunlid A."/>
            <person name="Henrissat B."/>
            <person name="Grigoriev I.V."/>
            <person name="Hibbett D.S."/>
            <person name="Martin F."/>
        </authorList>
    </citation>
    <scope>NUCLEOTIDE SEQUENCE [LARGE SCALE GENOMIC DNA]</scope>
    <source>
        <strain evidence="3">h7</strain>
    </source>
</reference>
<sequence>MQLRIKALYGQTVSHIITILWVMEVIAVVALGVASLVAIDVHPVVLQTSKMCNPTYLPPYAFLFWVPVIVFETFLFSLALRIAYRNYQEIGNWRGAALLHIVLRDNFNFFVCAFVAYIVTATTWLTANPRYFTVPGSFSCALTAIMGCRLILNLCEAYHHPRYPEMTPPESIWAATSGVRFESGSAGGDGGVTTRSSRARVSASLGTWSRWPTREWRSGNGNGNGNVLSHGSMGGRGVGNATELCVTVTSAEGSGSSTTMTTTAATKKKNACDGLLEEGVYEMHALEVLELRSVAGHSAADGEDDVESVGVAAR</sequence>
<feature type="transmembrane region" description="Helical" evidence="1">
    <location>
        <begin position="131"/>
        <end position="152"/>
    </location>
</feature>
<dbReference type="AlphaFoldDB" id="A0A0C2YY02"/>
<feature type="transmembrane region" description="Helical" evidence="1">
    <location>
        <begin position="105"/>
        <end position="125"/>
    </location>
</feature>
<evidence type="ECO:0000256" key="1">
    <source>
        <dbReference type="SAM" id="Phobius"/>
    </source>
</evidence>
<dbReference type="STRING" id="686832.A0A0C2YY02"/>
<gene>
    <name evidence="2" type="ORF">M413DRAFT_440878</name>
</gene>
<organism evidence="2 3">
    <name type="scientific">Hebeloma cylindrosporum</name>
    <dbReference type="NCBI Taxonomy" id="76867"/>
    <lineage>
        <taxon>Eukaryota</taxon>
        <taxon>Fungi</taxon>
        <taxon>Dikarya</taxon>
        <taxon>Basidiomycota</taxon>
        <taxon>Agaricomycotina</taxon>
        <taxon>Agaricomycetes</taxon>
        <taxon>Agaricomycetidae</taxon>
        <taxon>Agaricales</taxon>
        <taxon>Agaricineae</taxon>
        <taxon>Hymenogastraceae</taxon>
        <taxon>Hebeloma</taxon>
    </lineage>
</organism>
<protein>
    <submittedName>
        <fullName evidence="2">Uncharacterized protein</fullName>
    </submittedName>
</protein>
<reference evidence="2 3" key="1">
    <citation type="submission" date="2014-04" db="EMBL/GenBank/DDBJ databases">
        <authorList>
            <consortium name="DOE Joint Genome Institute"/>
            <person name="Kuo A."/>
            <person name="Gay G."/>
            <person name="Dore J."/>
            <person name="Kohler A."/>
            <person name="Nagy L.G."/>
            <person name="Floudas D."/>
            <person name="Copeland A."/>
            <person name="Barry K.W."/>
            <person name="Cichocki N."/>
            <person name="Veneault-Fourrey C."/>
            <person name="LaButti K."/>
            <person name="Lindquist E.A."/>
            <person name="Lipzen A."/>
            <person name="Lundell T."/>
            <person name="Morin E."/>
            <person name="Murat C."/>
            <person name="Sun H."/>
            <person name="Tunlid A."/>
            <person name="Henrissat B."/>
            <person name="Grigoriev I.V."/>
            <person name="Hibbett D.S."/>
            <person name="Martin F."/>
            <person name="Nordberg H.P."/>
            <person name="Cantor M.N."/>
            <person name="Hua S.X."/>
        </authorList>
    </citation>
    <scope>NUCLEOTIDE SEQUENCE [LARGE SCALE GENOMIC DNA]</scope>
    <source>
        <strain evidence="3">h7</strain>
    </source>
</reference>
<keyword evidence="1" id="KW-0812">Transmembrane</keyword>
<keyword evidence="1" id="KW-0472">Membrane</keyword>
<dbReference type="Proteomes" id="UP000053424">
    <property type="component" value="Unassembled WGS sequence"/>
</dbReference>
<dbReference type="OrthoDB" id="2638860at2759"/>
<evidence type="ECO:0000313" key="3">
    <source>
        <dbReference type="Proteomes" id="UP000053424"/>
    </source>
</evidence>
<keyword evidence="3" id="KW-1185">Reference proteome</keyword>
<accession>A0A0C2YY02</accession>
<name>A0A0C2YY02_HEBCY</name>